<name>A0ABW7F0L6_9BURK</name>
<evidence type="ECO:0000256" key="4">
    <source>
        <dbReference type="ARBA" id="ARBA00022741"/>
    </source>
</evidence>
<evidence type="ECO:0000313" key="7">
    <source>
        <dbReference type="Proteomes" id="UP001606210"/>
    </source>
</evidence>
<sequence length="126" mass="14488">MSNVTPSPLPERDWRLFVHDMVEFCDQVLLYTHGHDLASLSADRMQFDATMRNLELIGEAATHVPAEVRECAPDIPWRLIVGLRNRLIHAYLSIEPETVWLVITQHVSPLRQRQRLAELAADEHKA</sequence>
<evidence type="ECO:0000256" key="5">
    <source>
        <dbReference type="ARBA" id="ARBA00022801"/>
    </source>
</evidence>
<gene>
    <name evidence="6" type="ORF">ACG00Y_09165</name>
</gene>
<dbReference type="Pfam" id="PF01934">
    <property type="entry name" value="HepT-like"/>
    <property type="match status" value="1"/>
</dbReference>
<dbReference type="EMBL" id="JBIGHV010000003">
    <property type="protein sequence ID" value="MFG6430079.1"/>
    <property type="molecule type" value="Genomic_DNA"/>
</dbReference>
<dbReference type="PANTHER" id="PTHR34139:SF1">
    <property type="entry name" value="RNASE MJ1380-RELATED"/>
    <property type="match status" value="1"/>
</dbReference>
<accession>A0ABW7F0L6</accession>
<proteinExistence type="predicted"/>
<keyword evidence="4" id="KW-0547">Nucleotide-binding</keyword>
<reference evidence="6 7" key="1">
    <citation type="submission" date="2024-08" db="EMBL/GenBank/DDBJ databases">
        <authorList>
            <person name="Lu H."/>
        </authorList>
    </citation>
    <scope>NUCLEOTIDE SEQUENCE [LARGE SCALE GENOMIC DNA]</scope>
    <source>
        <strain evidence="6 7">LYH14W</strain>
    </source>
</reference>
<dbReference type="PANTHER" id="PTHR34139">
    <property type="entry name" value="UPF0331 PROTEIN MJ0127"/>
    <property type="match status" value="1"/>
</dbReference>
<keyword evidence="1" id="KW-0597">Phosphoprotein</keyword>
<dbReference type="InterPro" id="IPR008201">
    <property type="entry name" value="HepT-like"/>
</dbReference>
<dbReference type="InterPro" id="IPR051813">
    <property type="entry name" value="HepT_RNase_toxin"/>
</dbReference>
<protein>
    <submittedName>
        <fullName evidence="6">DUF86 domain-containing protein</fullName>
    </submittedName>
</protein>
<keyword evidence="2" id="KW-1277">Toxin-antitoxin system</keyword>
<evidence type="ECO:0000313" key="6">
    <source>
        <dbReference type="EMBL" id="MFG6430079.1"/>
    </source>
</evidence>
<comment type="caution">
    <text evidence="6">The sequence shown here is derived from an EMBL/GenBank/DDBJ whole genome shotgun (WGS) entry which is preliminary data.</text>
</comment>
<organism evidence="6 7">
    <name type="scientific">Pelomonas parva</name>
    <dbReference type="NCBI Taxonomy" id="3299032"/>
    <lineage>
        <taxon>Bacteria</taxon>
        <taxon>Pseudomonadati</taxon>
        <taxon>Pseudomonadota</taxon>
        <taxon>Betaproteobacteria</taxon>
        <taxon>Burkholderiales</taxon>
        <taxon>Sphaerotilaceae</taxon>
        <taxon>Roseateles</taxon>
    </lineage>
</organism>
<dbReference type="RefSeq" id="WP_394478074.1">
    <property type="nucleotide sequence ID" value="NZ_JBIGHV010000003.1"/>
</dbReference>
<keyword evidence="7" id="KW-1185">Reference proteome</keyword>
<evidence type="ECO:0000256" key="3">
    <source>
        <dbReference type="ARBA" id="ARBA00022722"/>
    </source>
</evidence>
<keyword evidence="5" id="KW-0378">Hydrolase</keyword>
<evidence type="ECO:0000256" key="1">
    <source>
        <dbReference type="ARBA" id="ARBA00022553"/>
    </source>
</evidence>
<dbReference type="Proteomes" id="UP001606210">
    <property type="component" value="Unassembled WGS sequence"/>
</dbReference>
<keyword evidence="3" id="KW-0540">Nuclease</keyword>
<evidence type="ECO:0000256" key="2">
    <source>
        <dbReference type="ARBA" id="ARBA00022649"/>
    </source>
</evidence>